<feature type="transmembrane region" description="Helical" evidence="8">
    <location>
        <begin position="193"/>
        <end position="214"/>
    </location>
</feature>
<feature type="transmembrane region" description="Helical" evidence="8">
    <location>
        <begin position="165"/>
        <end position="187"/>
    </location>
</feature>
<dbReference type="GO" id="GO:0005886">
    <property type="term" value="C:plasma membrane"/>
    <property type="evidence" value="ECO:0007669"/>
    <property type="project" value="UniProtKB-SubCell"/>
</dbReference>
<dbReference type="AlphaFoldDB" id="A0A2N9JDK6"/>
<dbReference type="GO" id="GO:0016758">
    <property type="term" value="F:hexosyltransferase activity"/>
    <property type="evidence" value="ECO:0007669"/>
    <property type="project" value="InterPro"/>
</dbReference>
<dbReference type="Pfam" id="PF09594">
    <property type="entry name" value="GT87"/>
    <property type="match status" value="1"/>
</dbReference>
<dbReference type="OrthoDB" id="9774600at2"/>
<proteinExistence type="inferred from homology"/>
<keyword evidence="3 9" id="KW-0808">Transferase</keyword>
<evidence type="ECO:0000256" key="8">
    <source>
        <dbReference type="SAM" id="Phobius"/>
    </source>
</evidence>
<dbReference type="Proteomes" id="UP000238164">
    <property type="component" value="Chromosome 1"/>
</dbReference>
<dbReference type="InterPro" id="IPR018584">
    <property type="entry name" value="GT87"/>
</dbReference>
<comment type="subcellular location">
    <subcellularLocation>
        <location evidence="1">Cell membrane</location>
        <topology evidence="1">Multi-pass membrane protein</topology>
    </subcellularLocation>
</comment>
<protein>
    <submittedName>
        <fullName evidence="9">Alpha-1,2-mannosyltransferase</fullName>
    </submittedName>
</protein>
<dbReference type="KEGG" id="mgg:MPLG2_1161"/>
<keyword evidence="6 8" id="KW-0472">Membrane</keyword>
<feature type="transmembrane region" description="Helical" evidence="8">
    <location>
        <begin position="257"/>
        <end position="275"/>
    </location>
</feature>
<dbReference type="EMBL" id="LT985188">
    <property type="protein sequence ID" value="SPD86197.1"/>
    <property type="molecule type" value="Genomic_DNA"/>
</dbReference>
<feature type="transmembrane region" description="Helical" evidence="8">
    <location>
        <begin position="68"/>
        <end position="96"/>
    </location>
</feature>
<evidence type="ECO:0000313" key="9">
    <source>
        <dbReference type="EMBL" id="SPD86197.1"/>
    </source>
</evidence>
<dbReference type="RefSeq" id="WP_105185246.1">
    <property type="nucleotide sequence ID" value="NZ_BAAAGO010000018.1"/>
</dbReference>
<keyword evidence="4 8" id="KW-0812">Transmembrane</keyword>
<evidence type="ECO:0000256" key="5">
    <source>
        <dbReference type="ARBA" id="ARBA00022989"/>
    </source>
</evidence>
<comment type="similarity">
    <text evidence="7">Belongs to the glycosyltransferase 87 family.</text>
</comment>
<keyword evidence="10" id="KW-1185">Reference proteome</keyword>
<accession>A0A2N9JDK6</accession>
<evidence type="ECO:0000256" key="4">
    <source>
        <dbReference type="ARBA" id="ARBA00022692"/>
    </source>
</evidence>
<evidence type="ECO:0000256" key="3">
    <source>
        <dbReference type="ARBA" id="ARBA00022679"/>
    </source>
</evidence>
<organism evidence="9 10">
    <name type="scientific">Micropruina glycogenica</name>
    <dbReference type="NCBI Taxonomy" id="75385"/>
    <lineage>
        <taxon>Bacteria</taxon>
        <taxon>Bacillati</taxon>
        <taxon>Actinomycetota</taxon>
        <taxon>Actinomycetes</taxon>
        <taxon>Propionibacteriales</taxon>
        <taxon>Nocardioidaceae</taxon>
        <taxon>Micropruina</taxon>
    </lineage>
</organism>
<feature type="transmembrane region" description="Helical" evidence="8">
    <location>
        <begin position="363"/>
        <end position="383"/>
    </location>
</feature>
<gene>
    <name evidence="9" type="ORF">MPLG2_1161</name>
</gene>
<sequence length="404" mass="43863">MNLRRIGFVVLLAIPPLLAALYAGGTTIPGGNFEPWAPAMIDLDVYRRTGDLVLRGQDFYHVEAWLPWIYPAFAALLSVPFAIMPLAMAQWVWLGLNVACLMAMLHRLGLKGAQLSLAATAIVWLVEPVRETLGFGQLAIFLVTAAVLDSMPGPTVFNRRLLPEGWLVGVATSVKLTPALIAAYNFFAGKRKAGIVSFITFLACTAIGFVVLWGPSLTYFGMLLSGDSGLNSGIVFKTNQSVLGVWTRLMGEASRGGLVLSVLVAVLGLVAAVLMHRAGEVAYALCLAGLTSLLASPISWSHHYVWIVPFGIVLLRNQRLPEYLRIAGLFYSIWTAFAPFKLLPGDNNVELTYAPLHMLVDNFGVYLGVAILIGSIVAAYTPWGRDRRRAQLHLRNGEAITAET</sequence>
<keyword evidence="5 8" id="KW-1133">Transmembrane helix</keyword>
<evidence type="ECO:0000256" key="2">
    <source>
        <dbReference type="ARBA" id="ARBA00022475"/>
    </source>
</evidence>
<keyword evidence="9" id="KW-0328">Glycosyltransferase</keyword>
<evidence type="ECO:0000313" key="10">
    <source>
        <dbReference type="Proteomes" id="UP000238164"/>
    </source>
</evidence>
<feature type="transmembrane region" description="Helical" evidence="8">
    <location>
        <begin position="281"/>
        <end position="302"/>
    </location>
</feature>
<keyword evidence="2" id="KW-1003">Cell membrane</keyword>
<evidence type="ECO:0000256" key="6">
    <source>
        <dbReference type="ARBA" id="ARBA00023136"/>
    </source>
</evidence>
<evidence type="ECO:0000256" key="7">
    <source>
        <dbReference type="ARBA" id="ARBA00024033"/>
    </source>
</evidence>
<reference evidence="9 10" key="1">
    <citation type="submission" date="2018-02" db="EMBL/GenBank/DDBJ databases">
        <authorList>
            <person name="Cohen D.B."/>
            <person name="Kent A.D."/>
        </authorList>
    </citation>
    <scope>NUCLEOTIDE SEQUENCE [LARGE SCALE GENOMIC DNA]</scope>
    <source>
        <strain evidence="9">1</strain>
    </source>
</reference>
<evidence type="ECO:0000256" key="1">
    <source>
        <dbReference type="ARBA" id="ARBA00004651"/>
    </source>
</evidence>
<name>A0A2N9JDK6_9ACTN</name>